<keyword evidence="18" id="KW-1185">Reference proteome</keyword>
<evidence type="ECO:0000256" key="4">
    <source>
        <dbReference type="ARBA" id="ARBA00012142"/>
    </source>
</evidence>
<comment type="caution">
    <text evidence="17">The sequence shown here is derived from an EMBL/GenBank/DDBJ whole genome shotgun (WGS) entry which is preliminary data.</text>
</comment>
<dbReference type="InterPro" id="IPR001697">
    <property type="entry name" value="Pyr_Knase"/>
</dbReference>
<comment type="cofactor">
    <cofactor evidence="1">
        <name>K(+)</name>
        <dbReference type="ChEBI" id="CHEBI:29103"/>
    </cofactor>
</comment>
<evidence type="ECO:0000313" key="18">
    <source>
        <dbReference type="Proteomes" id="UP001416858"/>
    </source>
</evidence>
<evidence type="ECO:0000256" key="1">
    <source>
        <dbReference type="ARBA" id="ARBA00001958"/>
    </source>
</evidence>
<evidence type="ECO:0000256" key="11">
    <source>
        <dbReference type="ARBA" id="ARBA00023152"/>
    </source>
</evidence>
<feature type="domain" description="Pyruvate kinase barrel" evidence="15">
    <location>
        <begin position="11"/>
        <end position="329"/>
    </location>
</feature>
<keyword evidence="7" id="KW-0547">Nucleotide-binding</keyword>
<keyword evidence="6" id="KW-0479">Metal-binding</keyword>
<dbReference type="Gene3D" id="3.40.1380.20">
    <property type="entry name" value="Pyruvate kinase, C-terminal domain"/>
    <property type="match status" value="1"/>
</dbReference>
<evidence type="ECO:0000256" key="14">
    <source>
        <dbReference type="RuleBase" id="RU000504"/>
    </source>
</evidence>
<dbReference type="GO" id="GO:0016301">
    <property type="term" value="F:kinase activity"/>
    <property type="evidence" value="ECO:0007669"/>
    <property type="project" value="UniProtKB-KW"/>
</dbReference>
<evidence type="ECO:0000256" key="9">
    <source>
        <dbReference type="ARBA" id="ARBA00022840"/>
    </source>
</evidence>
<evidence type="ECO:0000256" key="2">
    <source>
        <dbReference type="ARBA" id="ARBA00004997"/>
    </source>
</evidence>
<dbReference type="Gene3D" id="2.40.33.10">
    <property type="entry name" value="PK beta-barrel domain-like"/>
    <property type="match status" value="1"/>
</dbReference>
<evidence type="ECO:0000256" key="5">
    <source>
        <dbReference type="ARBA" id="ARBA00022679"/>
    </source>
</evidence>
<evidence type="ECO:0000313" key="17">
    <source>
        <dbReference type="EMBL" id="GAA5506409.1"/>
    </source>
</evidence>
<dbReference type="RefSeq" id="WP_345683358.1">
    <property type="nucleotide sequence ID" value="NZ_BAABRO010000003.1"/>
</dbReference>
<dbReference type="InterPro" id="IPR015806">
    <property type="entry name" value="Pyrv_Knase_insert_dom_sf"/>
</dbReference>
<keyword evidence="9" id="KW-0067">ATP-binding</keyword>
<proteinExistence type="inferred from homology"/>
<dbReference type="EC" id="2.7.1.40" evidence="4 13"/>
<evidence type="ECO:0000259" key="15">
    <source>
        <dbReference type="Pfam" id="PF00224"/>
    </source>
</evidence>
<dbReference type="InterPro" id="IPR015795">
    <property type="entry name" value="Pyrv_Knase_C"/>
</dbReference>
<dbReference type="SUPFAM" id="SSF50800">
    <property type="entry name" value="PK beta-barrel domain-like"/>
    <property type="match status" value="1"/>
</dbReference>
<gene>
    <name evidence="17" type="primary">pyk_1</name>
    <name evidence="17" type="ORF">Rcae01_01862</name>
</gene>
<name>A0ABP9VMJ7_9BACT</name>
<dbReference type="EMBL" id="BAABRO010000003">
    <property type="protein sequence ID" value="GAA5506409.1"/>
    <property type="molecule type" value="Genomic_DNA"/>
</dbReference>
<evidence type="ECO:0000256" key="12">
    <source>
        <dbReference type="ARBA" id="ARBA00023317"/>
    </source>
</evidence>
<evidence type="ECO:0000256" key="13">
    <source>
        <dbReference type="NCBIfam" id="TIGR01064"/>
    </source>
</evidence>
<dbReference type="NCBIfam" id="NF004491">
    <property type="entry name" value="PRK05826.1"/>
    <property type="match status" value="1"/>
</dbReference>
<dbReference type="InterPro" id="IPR015813">
    <property type="entry name" value="Pyrv/PenolPyrv_kinase-like_dom"/>
</dbReference>
<dbReference type="PRINTS" id="PR01050">
    <property type="entry name" value="PYRUVTKNASE"/>
</dbReference>
<dbReference type="InterPro" id="IPR040442">
    <property type="entry name" value="Pyrv_kinase-like_dom_sf"/>
</dbReference>
<feature type="domain" description="Pyruvate kinase C-terminal" evidence="16">
    <location>
        <begin position="363"/>
        <end position="474"/>
    </location>
</feature>
<organism evidence="17 18">
    <name type="scientific">Novipirellula caenicola</name>
    <dbReference type="NCBI Taxonomy" id="1536901"/>
    <lineage>
        <taxon>Bacteria</taxon>
        <taxon>Pseudomonadati</taxon>
        <taxon>Planctomycetota</taxon>
        <taxon>Planctomycetia</taxon>
        <taxon>Pirellulales</taxon>
        <taxon>Pirellulaceae</taxon>
        <taxon>Novipirellula</taxon>
    </lineage>
</organism>
<comment type="catalytic activity">
    <reaction evidence="14">
        <text>pyruvate + ATP = phosphoenolpyruvate + ADP + H(+)</text>
        <dbReference type="Rhea" id="RHEA:18157"/>
        <dbReference type="ChEBI" id="CHEBI:15361"/>
        <dbReference type="ChEBI" id="CHEBI:15378"/>
        <dbReference type="ChEBI" id="CHEBI:30616"/>
        <dbReference type="ChEBI" id="CHEBI:58702"/>
        <dbReference type="ChEBI" id="CHEBI:456216"/>
        <dbReference type="EC" id="2.7.1.40"/>
    </reaction>
</comment>
<evidence type="ECO:0000259" key="16">
    <source>
        <dbReference type="Pfam" id="PF02887"/>
    </source>
</evidence>
<dbReference type="Gene3D" id="3.20.20.60">
    <property type="entry name" value="Phosphoenolpyruvate-binding domains"/>
    <property type="match status" value="1"/>
</dbReference>
<accession>A0ABP9VMJ7</accession>
<dbReference type="InterPro" id="IPR011037">
    <property type="entry name" value="Pyrv_Knase-like_insert_dom_sf"/>
</dbReference>
<dbReference type="Pfam" id="PF02887">
    <property type="entry name" value="PK_C"/>
    <property type="match status" value="1"/>
</dbReference>
<dbReference type="InterPro" id="IPR036918">
    <property type="entry name" value="Pyrv_Knase_C_sf"/>
</dbReference>
<evidence type="ECO:0000256" key="3">
    <source>
        <dbReference type="ARBA" id="ARBA00008663"/>
    </source>
</evidence>
<dbReference type="InterPro" id="IPR015793">
    <property type="entry name" value="Pyrv_Knase_brl"/>
</dbReference>
<dbReference type="SUPFAM" id="SSF51621">
    <property type="entry name" value="Phosphoenolpyruvate/pyruvate domain"/>
    <property type="match status" value="1"/>
</dbReference>
<dbReference type="SUPFAM" id="SSF52935">
    <property type="entry name" value="PK C-terminal domain-like"/>
    <property type="match status" value="1"/>
</dbReference>
<dbReference type="PROSITE" id="PS00110">
    <property type="entry name" value="PYRUVATE_KINASE"/>
    <property type="match status" value="1"/>
</dbReference>
<evidence type="ECO:0000256" key="7">
    <source>
        <dbReference type="ARBA" id="ARBA00022741"/>
    </source>
</evidence>
<dbReference type="Pfam" id="PF00224">
    <property type="entry name" value="PK"/>
    <property type="match status" value="1"/>
</dbReference>
<sequence length="479" mass="51275">MSRPSLKESCTKIVATVGPACASVEQLAALIQAGADVFRINTAHGSRHEHESTLANIRAASKQSGFEAGVLLDLAGPKIRLGQLVEDPLVCELGATLSFVRGESASDSHELTSSYARLIDELSPGDRVMLADGLVALQVEKVTESHAQCRVTAGGTVRSRQGINLPGVKLSVSAMRRQDVDNAIWAAQNNIDFVGLSFVRSAEDVQSLKDLLASHESNAMVIAKIEKPEALDQLEAIVEAADGVMVARGDLGVEIDVAETPVAQKRIIRVCKEKMKPVIVATQMLESMHSSSRPTRAEVSDVANAILDGADACMLSGETAIGEHPVESVQMMNRIMLCTEREMLANPISEPIPNSRVSPITTAVTIAATNIAEAIQAKLIVIGTHSGGTAWVKSKSRSRIPTLGASDSHDTLRRMNLLWGIKPILSSHLQHTPEFIDEICGWGREHADLKTGDQIVFVTGSGVVQKAHNVVIVHTVESR</sequence>
<dbReference type="InterPro" id="IPR018209">
    <property type="entry name" value="Pyrv_Knase_AS"/>
</dbReference>
<comment type="similarity">
    <text evidence="3 14">Belongs to the pyruvate kinase family.</text>
</comment>
<reference evidence="17 18" key="1">
    <citation type="submission" date="2024-02" db="EMBL/GenBank/DDBJ databases">
        <title>Rhodopirellula caenicola NBRC 110016.</title>
        <authorList>
            <person name="Ichikawa N."/>
            <person name="Katano-Makiyama Y."/>
            <person name="Hidaka K."/>
        </authorList>
    </citation>
    <scope>NUCLEOTIDE SEQUENCE [LARGE SCALE GENOMIC DNA]</scope>
    <source>
        <strain evidence="17 18">NBRC 110016</strain>
    </source>
</reference>
<evidence type="ECO:0000256" key="10">
    <source>
        <dbReference type="ARBA" id="ARBA00022842"/>
    </source>
</evidence>
<keyword evidence="5 14" id="KW-0808">Transferase</keyword>
<dbReference type="Proteomes" id="UP001416858">
    <property type="component" value="Unassembled WGS sequence"/>
</dbReference>
<keyword evidence="11 14" id="KW-0324">Glycolysis</keyword>
<protein>
    <recommendedName>
        <fullName evidence="4 13">Pyruvate kinase</fullName>
        <ecNumber evidence="4 13">2.7.1.40</ecNumber>
    </recommendedName>
</protein>
<keyword evidence="10 14" id="KW-0460">Magnesium</keyword>
<keyword evidence="8 14" id="KW-0418">Kinase</keyword>
<dbReference type="PANTHER" id="PTHR11817">
    <property type="entry name" value="PYRUVATE KINASE"/>
    <property type="match status" value="1"/>
</dbReference>
<dbReference type="NCBIfam" id="TIGR01064">
    <property type="entry name" value="pyruv_kin"/>
    <property type="match status" value="1"/>
</dbReference>
<evidence type="ECO:0000256" key="6">
    <source>
        <dbReference type="ARBA" id="ARBA00022723"/>
    </source>
</evidence>
<evidence type="ECO:0000256" key="8">
    <source>
        <dbReference type="ARBA" id="ARBA00022777"/>
    </source>
</evidence>
<comment type="pathway">
    <text evidence="2 14">Carbohydrate degradation; glycolysis; pyruvate from D-glyceraldehyde 3-phosphate: step 5/5.</text>
</comment>
<dbReference type="NCBIfam" id="NF004978">
    <property type="entry name" value="PRK06354.1"/>
    <property type="match status" value="1"/>
</dbReference>
<keyword evidence="12 17" id="KW-0670">Pyruvate</keyword>